<name>A0A1Y2SZ25_9BIFI</name>
<dbReference type="InterPro" id="IPR001584">
    <property type="entry name" value="Integrase_cat-core"/>
</dbReference>
<dbReference type="PANTHER" id="PTHR46889">
    <property type="entry name" value="TRANSPOSASE INSF FOR INSERTION SEQUENCE IS3B-RELATED"/>
    <property type="match status" value="1"/>
</dbReference>
<accession>A0A1Y2SZ25</accession>
<dbReference type="AlphaFoldDB" id="A0A1Y2SZ25"/>
<evidence type="ECO:0000313" key="3">
    <source>
        <dbReference type="Proteomes" id="UP000243540"/>
    </source>
</evidence>
<dbReference type="InterPro" id="IPR012337">
    <property type="entry name" value="RNaseH-like_sf"/>
</dbReference>
<feature type="domain" description="Integrase catalytic" evidence="1">
    <location>
        <begin position="1"/>
        <end position="109"/>
    </location>
</feature>
<comment type="caution">
    <text evidence="2">The sequence shown here is derived from an EMBL/GenBank/DDBJ whole genome shotgun (WGS) entry which is preliminary data.</text>
</comment>
<protein>
    <recommendedName>
        <fullName evidence="1">Integrase catalytic domain-containing protein</fullName>
    </recommendedName>
</protein>
<evidence type="ECO:0000313" key="2">
    <source>
        <dbReference type="EMBL" id="OTA27854.1"/>
    </source>
</evidence>
<dbReference type="InterPro" id="IPR036397">
    <property type="entry name" value="RNaseH_sf"/>
</dbReference>
<reference evidence="2 3" key="1">
    <citation type="submission" date="2017-04" db="EMBL/GenBank/DDBJ databases">
        <title>Draft genome sequences of Alloscardovia macacae UMA81211 and UMA81212 isolated from the feces of a rhesus macaque (Macaca mulatta).</title>
        <authorList>
            <person name="Albert K."/>
            <person name="Sela D.A."/>
        </authorList>
    </citation>
    <scope>NUCLEOTIDE SEQUENCE [LARGE SCALE GENOMIC DNA]</scope>
    <source>
        <strain evidence="2 3">UMA81212</strain>
    </source>
</reference>
<dbReference type="SUPFAM" id="SSF53098">
    <property type="entry name" value="Ribonuclease H-like"/>
    <property type="match status" value="1"/>
</dbReference>
<dbReference type="Pfam" id="PF13683">
    <property type="entry name" value="rve_3"/>
    <property type="match status" value="1"/>
</dbReference>
<dbReference type="InterPro" id="IPR050900">
    <property type="entry name" value="Transposase_IS3/IS150/IS904"/>
</dbReference>
<dbReference type="Gene3D" id="3.30.420.10">
    <property type="entry name" value="Ribonuclease H-like superfamily/Ribonuclease H"/>
    <property type="match status" value="1"/>
</dbReference>
<dbReference type="GO" id="GO:0015074">
    <property type="term" value="P:DNA integration"/>
    <property type="evidence" value="ECO:0007669"/>
    <property type="project" value="InterPro"/>
</dbReference>
<dbReference type="EMBL" id="NEKC01000034">
    <property type="protein sequence ID" value="OTA27854.1"/>
    <property type="molecule type" value="Genomic_DNA"/>
</dbReference>
<dbReference type="STRING" id="1160091.B9T39_07720"/>
<proteinExistence type="predicted"/>
<organism evidence="2 3">
    <name type="scientific">Alloscardovia macacae</name>
    <dbReference type="NCBI Taxonomy" id="1160091"/>
    <lineage>
        <taxon>Bacteria</taxon>
        <taxon>Bacillati</taxon>
        <taxon>Actinomycetota</taxon>
        <taxon>Actinomycetes</taxon>
        <taxon>Bifidobacteriales</taxon>
        <taxon>Bifidobacteriaceae</taxon>
        <taxon>Alloscardovia</taxon>
    </lineage>
</organism>
<dbReference type="PROSITE" id="PS50994">
    <property type="entry name" value="INTEGRASE"/>
    <property type="match status" value="1"/>
</dbReference>
<sequence length="125" mass="14876">MWASIRDTTQGLIHHSDHGVQYISRVYSQRVEDYGLLPSTGSVGDSYDNALAERTNNAYKTELVYRHEPFETVEELEFATFQWVDWYNNRRLHQALDYKTPAQVEKEYYHNQQEKEETSILEKRN</sequence>
<evidence type="ECO:0000259" key="1">
    <source>
        <dbReference type="PROSITE" id="PS50994"/>
    </source>
</evidence>
<gene>
    <name evidence="2" type="ORF">B9T39_07720</name>
</gene>
<dbReference type="PANTHER" id="PTHR46889:SF5">
    <property type="entry name" value="INTEGRASE PROTEIN"/>
    <property type="match status" value="1"/>
</dbReference>
<dbReference type="GO" id="GO:0003676">
    <property type="term" value="F:nucleic acid binding"/>
    <property type="evidence" value="ECO:0007669"/>
    <property type="project" value="InterPro"/>
</dbReference>
<dbReference type="Proteomes" id="UP000243540">
    <property type="component" value="Unassembled WGS sequence"/>
</dbReference>